<comment type="caution">
    <text evidence="1">The sequence shown here is derived from an EMBL/GenBank/DDBJ whole genome shotgun (WGS) entry which is preliminary data.</text>
</comment>
<evidence type="ECO:0000313" key="2">
    <source>
        <dbReference type="Proteomes" id="UP000534870"/>
    </source>
</evidence>
<dbReference type="Proteomes" id="UP000534870">
    <property type="component" value="Unassembled WGS sequence"/>
</dbReference>
<accession>A0A7Y7ITL8</accession>
<proteinExistence type="predicted"/>
<organism evidence="1 2">
    <name type="scientific">Nguyenibacter vanlangensis</name>
    <dbReference type="NCBI Taxonomy" id="1216886"/>
    <lineage>
        <taxon>Bacteria</taxon>
        <taxon>Pseudomonadati</taxon>
        <taxon>Pseudomonadota</taxon>
        <taxon>Alphaproteobacteria</taxon>
        <taxon>Acetobacterales</taxon>
        <taxon>Acetobacteraceae</taxon>
        <taxon>Nguyenibacter</taxon>
    </lineage>
</organism>
<name>A0A7Y7ITL8_9PROT</name>
<dbReference type="EMBL" id="JABXXP010000015">
    <property type="protein sequence ID" value="NVN10070.1"/>
    <property type="molecule type" value="Genomic_DNA"/>
</dbReference>
<dbReference type="AlphaFoldDB" id="A0A7Y7ITL8"/>
<protein>
    <submittedName>
        <fullName evidence="1">Coronafacic acid synthetase component</fullName>
    </submittedName>
</protein>
<reference evidence="1 2" key="1">
    <citation type="submission" date="2020-06" db="EMBL/GenBank/DDBJ databases">
        <title>Description of novel acetic acid bacteria.</title>
        <authorList>
            <person name="Sombolestani A."/>
        </authorList>
    </citation>
    <scope>NUCLEOTIDE SEQUENCE [LARGE SCALE GENOMIC DNA]</scope>
    <source>
        <strain evidence="1 2">LMG 31431</strain>
    </source>
</reference>
<sequence>MYADPVAWAVLDFASTIIEELGDVERANVGLLAISDVCSLSTMRLLSDSSKNGKISPLRFAGANPGIIAGLTAIEYKLRGPSLVLTMSPERAVAVVLPVLKYWIEQNGVAQVILVAHEKNRDLNDVLRGVIIKKTEKFEEKTSNNINFVLTGRS</sequence>
<gene>
    <name evidence="1" type="ORF">HUK84_02710</name>
</gene>
<evidence type="ECO:0000313" key="1">
    <source>
        <dbReference type="EMBL" id="NVN10070.1"/>
    </source>
</evidence>